<keyword evidence="5" id="KW-1185">Reference proteome</keyword>
<accession>A0ABP6JSM4</accession>
<dbReference type="Proteomes" id="UP001500403">
    <property type="component" value="Unassembled WGS sequence"/>
</dbReference>
<dbReference type="CDD" id="cd07043">
    <property type="entry name" value="STAS_anti-anti-sigma_factors"/>
    <property type="match status" value="1"/>
</dbReference>
<evidence type="ECO:0000259" key="3">
    <source>
        <dbReference type="PROSITE" id="PS50801"/>
    </source>
</evidence>
<dbReference type="PANTHER" id="PTHR33495:SF2">
    <property type="entry name" value="ANTI-SIGMA FACTOR ANTAGONIST TM_1081-RELATED"/>
    <property type="match status" value="1"/>
</dbReference>
<dbReference type="InterPro" id="IPR036513">
    <property type="entry name" value="STAS_dom_sf"/>
</dbReference>
<comment type="caution">
    <text evidence="4">The sequence shown here is derived from an EMBL/GenBank/DDBJ whole genome shotgun (WGS) entry which is preliminary data.</text>
</comment>
<dbReference type="Pfam" id="PF01740">
    <property type="entry name" value="STAS"/>
    <property type="match status" value="1"/>
</dbReference>
<comment type="similarity">
    <text evidence="1 2">Belongs to the anti-sigma-factor antagonist family.</text>
</comment>
<feature type="domain" description="STAS" evidence="3">
    <location>
        <begin position="16"/>
        <end position="115"/>
    </location>
</feature>
<evidence type="ECO:0000256" key="1">
    <source>
        <dbReference type="ARBA" id="ARBA00009013"/>
    </source>
</evidence>
<name>A0ABP6JSM4_9ACTN</name>
<dbReference type="RefSeq" id="WP_344495071.1">
    <property type="nucleotide sequence ID" value="NZ_BAAAUD010000031.1"/>
</dbReference>
<dbReference type="Gene3D" id="3.30.750.24">
    <property type="entry name" value="STAS domain"/>
    <property type="match status" value="1"/>
</dbReference>
<proteinExistence type="inferred from homology"/>
<evidence type="ECO:0000313" key="5">
    <source>
        <dbReference type="Proteomes" id="UP001500403"/>
    </source>
</evidence>
<protein>
    <recommendedName>
        <fullName evidence="2">Anti-sigma factor antagonist</fullName>
    </recommendedName>
</protein>
<reference evidence="5" key="1">
    <citation type="journal article" date="2019" name="Int. J. Syst. Evol. Microbiol.">
        <title>The Global Catalogue of Microorganisms (GCM) 10K type strain sequencing project: providing services to taxonomists for standard genome sequencing and annotation.</title>
        <authorList>
            <consortium name="The Broad Institute Genomics Platform"/>
            <consortium name="The Broad Institute Genome Sequencing Center for Infectious Disease"/>
            <person name="Wu L."/>
            <person name="Ma J."/>
        </authorList>
    </citation>
    <scope>NUCLEOTIDE SEQUENCE [LARGE SCALE GENOMIC DNA]</scope>
    <source>
        <strain evidence="5">JCM 9088</strain>
    </source>
</reference>
<evidence type="ECO:0000313" key="4">
    <source>
        <dbReference type="EMBL" id="GAA2941989.1"/>
    </source>
</evidence>
<dbReference type="InterPro" id="IPR003658">
    <property type="entry name" value="Anti-sigma_ant"/>
</dbReference>
<gene>
    <name evidence="4" type="ORF">GCM10010446_29030</name>
</gene>
<dbReference type="InterPro" id="IPR002645">
    <property type="entry name" value="STAS_dom"/>
</dbReference>
<sequence>MTDALTLTVQRTEGPLVLVATAGEIDVDSAPALRTGALRLIAQGHPYLILDLEQVTFCDSSGFNALIGIMRCAKDAGGSLTLAATPGRLARMLDLTGLSTLMPSYSSAADALGAHAATGKSVTP</sequence>
<dbReference type="SUPFAM" id="SSF52091">
    <property type="entry name" value="SpoIIaa-like"/>
    <property type="match status" value="1"/>
</dbReference>
<dbReference type="PANTHER" id="PTHR33495">
    <property type="entry name" value="ANTI-SIGMA FACTOR ANTAGONIST TM_1081-RELATED-RELATED"/>
    <property type="match status" value="1"/>
</dbReference>
<dbReference type="PROSITE" id="PS50801">
    <property type="entry name" value="STAS"/>
    <property type="match status" value="1"/>
</dbReference>
<evidence type="ECO:0000256" key="2">
    <source>
        <dbReference type="RuleBase" id="RU003749"/>
    </source>
</evidence>
<dbReference type="NCBIfam" id="TIGR00377">
    <property type="entry name" value="ant_ant_sig"/>
    <property type="match status" value="1"/>
</dbReference>
<dbReference type="EMBL" id="BAAAUD010000031">
    <property type="protein sequence ID" value="GAA2941989.1"/>
    <property type="molecule type" value="Genomic_DNA"/>
</dbReference>
<organism evidence="4 5">
    <name type="scientific">Streptomyces enissocaesilis</name>
    <dbReference type="NCBI Taxonomy" id="332589"/>
    <lineage>
        <taxon>Bacteria</taxon>
        <taxon>Bacillati</taxon>
        <taxon>Actinomycetota</taxon>
        <taxon>Actinomycetes</taxon>
        <taxon>Kitasatosporales</taxon>
        <taxon>Streptomycetaceae</taxon>
        <taxon>Streptomyces</taxon>
        <taxon>Streptomyces rochei group</taxon>
    </lineage>
</organism>